<dbReference type="GO" id="GO:0003677">
    <property type="term" value="F:DNA binding"/>
    <property type="evidence" value="ECO:0007669"/>
    <property type="project" value="UniProtKB-KW"/>
</dbReference>
<dbReference type="GO" id="GO:0006950">
    <property type="term" value="P:response to stress"/>
    <property type="evidence" value="ECO:0007669"/>
    <property type="project" value="TreeGrafter"/>
</dbReference>
<dbReference type="PROSITE" id="PS50995">
    <property type="entry name" value="HTH_MARR_2"/>
    <property type="match status" value="1"/>
</dbReference>
<proteinExistence type="predicted"/>
<comment type="caution">
    <text evidence="2">The sequence shown here is derived from an EMBL/GenBank/DDBJ whole genome shotgun (WGS) entry which is preliminary data.</text>
</comment>
<dbReference type="InterPro" id="IPR000835">
    <property type="entry name" value="HTH_MarR-typ"/>
</dbReference>
<dbReference type="InterPro" id="IPR036388">
    <property type="entry name" value="WH-like_DNA-bd_sf"/>
</dbReference>
<evidence type="ECO:0000313" key="3">
    <source>
        <dbReference type="Proteomes" id="UP000538147"/>
    </source>
</evidence>
<dbReference type="PANTHER" id="PTHR33164">
    <property type="entry name" value="TRANSCRIPTIONAL REGULATOR, MARR FAMILY"/>
    <property type="match status" value="1"/>
</dbReference>
<dbReference type="InterPro" id="IPR036390">
    <property type="entry name" value="WH_DNA-bd_sf"/>
</dbReference>
<name>A0A841LFL6_9SPHN</name>
<dbReference type="PANTHER" id="PTHR33164:SF105">
    <property type="entry name" value="TRANSCRIPTIONAL REPRESSOR PROTEIN-RELATED"/>
    <property type="match status" value="1"/>
</dbReference>
<dbReference type="InterPro" id="IPR039422">
    <property type="entry name" value="MarR/SlyA-like"/>
</dbReference>
<gene>
    <name evidence="2" type="ORF">FHS79_002154</name>
</gene>
<dbReference type="GO" id="GO:0003700">
    <property type="term" value="F:DNA-binding transcription factor activity"/>
    <property type="evidence" value="ECO:0007669"/>
    <property type="project" value="InterPro"/>
</dbReference>
<dbReference type="RefSeq" id="WP_184199487.1">
    <property type="nucleotide sequence ID" value="NZ_JACIIV010000014.1"/>
</dbReference>
<feature type="domain" description="HTH marR-type" evidence="1">
    <location>
        <begin position="24"/>
        <end position="156"/>
    </location>
</feature>
<protein>
    <submittedName>
        <fullName evidence="2">DNA-binding MarR family transcriptional regulator</fullName>
    </submittedName>
</protein>
<dbReference type="Proteomes" id="UP000538147">
    <property type="component" value="Unassembled WGS sequence"/>
</dbReference>
<dbReference type="Pfam" id="PF01047">
    <property type="entry name" value="MarR"/>
    <property type="match status" value="1"/>
</dbReference>
<dbReference type="SUPFAM" id="SSF46785">
    <property type="entry name" value="Winged helix' DNA-binding domain"/>
    <property type="match status" value="1"/>
</dbReference>
<keyword evidence="2" id="KW-0238">DNA-binding</keyword>
<dbReference type="AlphaFoldDB" id="A0A841LFL6"/>
<accession>A0A841LFL6</accession>
<dbReference type="Gene3D" id="1.10.10.10">
    <property type="entry name" value="Winged helix-like DNA-binding domain superfamily/Winged helix DNA-binding domain"/>
    <property type="match status" value="1"/>
</dbReference>
<reference evidence="2 3" key="1">
    <citation type="submission" date="2020-08" db="EMBL/GenBank/DDBJ databases">
        <title>Genomic Encyclopedia of Type Strains, Phase IV (KMG-IV): sequencing the most valuable type-strain genomes for metagenomic binning, comparative biology and taxonomic classification.</title>
        <authorList>
            <person name="Goeker M."/>
        </authorList>
    </citation>
    <scope>NUCLEOTIDE SEQUENCE [LARGE SCALE GENOMIC DNA]</scope>
    <source>
        <strain evidence="2 3">DSM 102189</strain>
    </source>
</reference>
<dbReference type="SMART" id="SM00347">
    <property type="entry name" value="HTH_MARR"/>
    <property type="match status" value="1"/>
</dbReference>
<keyword evidence="3" id="KW-1185">Reference proteome</keyword>
<dbReference type="EMBL" id="JACIIV010000014">
    <property type="protein sequence ID" value="MBB6227972.1"/>
    <property type="molecule type" value="Genomic_DNA"/>
</dbReference>
<evidence type="ECO:0000259" key="1">
    <source>
        <dbReference type="PROSITE" id="PS50995"/>
    </source>
</evidence>
<organism evidence="2 3">
    <name type="scientific">Polymorphobacter multimanifer</name>
    <dbReference type="NCBI Taxonomy" id="1070431"/>
    <lineage>
        <taxon>Bacteria</taxon>
        <taxon>Pseudomonadati</taxon>
        <taxon>Pseudomonadota</taxon>
        <taxon>Alphaproteobacteria</taxon>
        <taxon>Sphingomonadales</taxon>
        <taxon>Sphingosinicellaceae</taxon>
        <taxon>Polymorphobacter</taxon>
    </lineage>
</organism>
<sequence length="158" mass="17238">MVSSTPELLTPDLLPLETVHHVRDTCLCLATQRAARRLARHFDNALRRFDLTNNQFSLLVSINRPVPPAIGQLAPFLAMSASTLTAAVKPLARRGLVMIEPDAEDRRSKRLRITPVGVALMREAVLVWRSAHADYERGLADGAADALRAALAGVEPEG</sequence>
<evidence type="ECO:0000313" key="2">
    <source>
        <dbReference type="EMBL" id="MBB6227972.1"/>
    </source>
</evidence>